<dbReference type="VEuPathDB" id="FungiDB:PNEJI1_002336"/>
<keyword evidence="6" id="KW-0285">Flavoprotein</keyword>
<dbReference type="InterPro" id="IPR023465">
    <property type="entry name" value="Riboflavin_kinase_dom_sf"/>
</dbReference>
<evidence type="ECO:0000256" key="3">
    <source>
        <dbReference type="ARBA" id="ARBA00010108"/>
    </source>
</evidence>
<evidence type="ECO:0000256" key="1">
    <source>
        <dbReference type="ARBA" id="ARBA00003572"/>
    </source>
</evidence>
<feature type="domain" description="Riboflavin kinase" evidence="12">
    <location>
        <begin position="17"/>
        <end position="79"/>
    </location>
</feature>
<dbReference type="InterPro" id="IPR015865">
    <property type="entry name" value="Riboflavin_kinase_bac/euk"/>
</dbReference>
<dbReference type="UniPathway" id="UPA00276">
    <property type="reaction ID" value="UER00406"/>
</dbReference>
<name>L0P899_PNEJI</name>
<protein>
    <recommendedName>
        <fullName evidence="5">Riboflavin kinase</fullName>
        <ecNumber evidence="4">2.7.1.26</ecNumber>
    </recommendedName>
    <alternativeName>
        <fullName evidence="11">Flavin mononucleotide kinase 1</fullName>
    </alternativeName>
</protein>
<evidence type="ECO:0000313" key="14">
    <source>
        <dbReference type="Proteomes" id="UP000010422"/>
    </source>
</evidence>
<evidence type="ECO:0000256" key="6">
    <source>
        <dbReference type="ARBA" id="ARBA00022630"/>
    </source>
</evidence>
<evidence type="ECO:0000256" key="11">
    <source>
        <dbReference type="ARBA" id="ARBA00029960"/>
    </source>
</evidence>
<proteinExistence type="inferred from homology"/>
<dbReference type="EMBL" id="CAKM01000071">
    <property type="protein sequence ID" value="CCJ28427.1"/>
    <property type="molecule type" value="Genomic_DNA"/>
</dbReference>
<comment type="similarity">
    <text evidence="3">Belongs to the flavokinase family.</text>
</comment>
<evidence type="ECO:0000256" key="8">
    <source>
        <dbReference type="ARBA" id="ARBA00022679"/>
    </source>
</evidence>
<comment type="pathway">
    <text evidence="2">Cofactor biosynthesis; FMN biosynthesis; FMN from riboflavin (ATP route): step 1/1.</text>
</comment>
<evidence type="ECO:0000256" key="7">
    <source>
        <dbReference type="ARBA" id="ARBA00022643"/>
    </source>
</evidence>
<sequence>MKFSMSFVDISLTTKKCQTHNLLVLFVRLPFKSGIYYGWGRVAIEDEEDNNVYAMVMSIGWNPYYNNTTRSVEVHFIHKFKNNFM</sequence>
<keyword evidence="8" id="KW-0808">Transferase</keyword>
<dbReference type="Gene3D" id="2.40.30.30">
    <property type="entry name" value="Riboflavin kinase-like"/>
    <property type="match status" value="1"/>
</dbReference>
<dbReference type="EC" id="2.7.1.26" evidence="4"/>
<dbReference type="STRING" id="1209962.L0P899"/>
<dbReference type="GO" id="GO:0009398">
    <property type="term" value="P:FMN biosynthetic process"/>
    <property type="evidence" value="ECO:0007669"/>
    <property type="project" value="UniProtKB-UniPathway"/>
</dbReference>
<evidence type="ECO:0000256" key="10">
    <source>
        <dbReference type="ARBA" id="ARBA00022840"/>
    </source>
</evidence>
<dbReference type="InterPro" id="IPR023468">
    <property type="entry name" value="Riboflavin_kinase"/>
</dbReference>
<evidence type="ECO:0000256" key="4">
    <source>
        <dbReference type="ARBA" id="ARBA00012105"/>
    </source>
</evidence>
<organism evidence="14">
    <name type="scientific">Pneumocystis jirovecii</name>
    <name type="common">Human pneumocystis pneumonia agent</name>
    <dbReference type="NCBI Taxonomy" id="42068"/>
    <lineage>
        <taxon>Eukaryota</taxon>
        <taxon>Fungi</taxon>
        <taxon>Dikarya</taxon>
        <taxon>Ascomycota</taxon>
        <taxon>Taphrinomycotina</taxon>
        <taxon>Pneumocystomycetes</taxon>
        <taxon>Pneumocystaceae</taxon>
        <taxon>Pneumocystis</taxon>
    </lineage>
</organism>
<evidence type="ECO:0000259" key="12">
    <source>
        <dbReference type="Pfam" id="PF01687"/>
    </source>
</evidence>
<keyword evidence="10" id="KW-0067">ATP-binding</keyword>
<dbReference type="GO" id="GO:0005524">
    <property type="term" value="F:ATP binding"/>
    <property type="evidence" value="ECO:0007669"/>
    <property type="project" value="UniProtKB-KW"/>
</dbReference>
<dbReference type="Proteomes" id="UP000010422">
    <property type="component" value="Unassembled WGS sequence"/>
</dbReference>
<reference evidence="13 14" key="1">
    <citation type="journal article" date="2012" name="MBio">
        <title>De novo assembly of the Pneumocystis jirovecii genome from a single bronchoalveolar lavage fluid specimen from a patient.</title>
        <authorList>
            <person name="Cisse O.H."/>
            <person name="Pagni M."/>
            <person name="Hauser P.M."/>
        </authorList>
    </citation>
    <scope>NUCLEOTIDE SEQUENCE [LARGE SCALE GENOMIC DNA]</scope>
    <source>
        <strain evidence="13 14">SE8</strain>
    </source>
</reference>
<dbReference type="Pfam" id="PF01687">
    <property type="entry name" value="Flavokinase"/>
    <property type="match status" value="1"/>
</dbReference>
<dbReference type="InParanoid" id="L0P899"/>
<keyword evidence="9" id="KW-0547">Nucleotide-binding</keyword>
<keyword evidence="7" id="KW-0288">FMN</keyword>
<comment type="caution">
    <text evidence="13">The sequence shown here is derived from an EMBL/GenBank/DDBJ whole genome shotgun (WGS) entry which is preliminary data.</text>
</comment>
<evidence type="ECO:0000256" key="9">
    <source>
        <dbReference type="ARBA" id="ARBA00022741"/>
    </source>
</evidence>
<comment type="function">
    <text evidence="1">Catalyzes the phosphorylation of riboflavin (vitamin B2) to form flavin mononucleotide (FMN) coenzyme.</text>
</comment>
<dbReference type="SUPFAM" id="SSF82114">
    <property type="entry name" value="Riboflavin kinase-like"/>
    <property type="match status" value="1"/>
</dbReference>
<evidence type="ECO:0000256" key="5">
    <source>
        <dbReference type="ARBA" id="ARBA00017394"/>
    </source>
</evidence>
<dbReference type="GO" id="GO:0008531">
    <property type="term" value="F:riboflavin kinase activity"/>
    <property type="evidence" value="ECO:0007669"/>
    <property type="project" value="UniProtKB-EC"/>
</dbReference>
<evidence type="ECO:0000313" key="13">
    <source>
        <dbReference type="EMBL" id="CCJ28427.1"/>
    </source>
</evidence>
<gene>
    <name evidence="13" type="ORF">PNEJI1_002336</name>
</gene>
<accession>L0P899</accession>
<dbReference type="PANTHER" id="PTHR22749">
    <property type="entry name" value="RIBOFLAVIN KINASE/FMN ADENYLYLTRANSFERASE"/>
    <property type="match status" value="1"/>
</dbReference>
<evidence type="ECO:0000256" key="2">
    <source>
        <dbReference type="ARBA" id="ARBA00005201"/>
    </source>
</evidence>
<dbReference type="PANTHER" id="PTHR22749:SF6">
    <property type="entry name" value="RIBOFLAVIN KINASE"/>
    <property type="match status" value="1"/>
</dbReference>
<dbReference type="AlphaFoldDB" id="L0P899"/>
<dbReference type="GO" id="GO:0009231">
    <property type="term" value="P:riboflavin biosynthetic process"/>
    <property type="evidence" value="ECO:0007669"/>
    <property type="project" value="InterPro"/>
</dbReference>